<dbReference type="EMBL" id="JADIML010000123">
    <property type="protein sequence ID" value="MBO8463130.1"/>
    <property type="molecule type" value="Genomic_DNA"/>
</dbReference>
<evidence type="ECO:0000313" key="1">
    <source>
        <dbReference type="EMBL" id="MBO8463130.1"/>
    </source>
</evidence>
<gene>
    <name evidence="1" type="ORF">IAC13_04280</name>
</gene>
<comment type="caution">
    <text evidence="1">The sequence shown here is derived from an EMBL/GenBank/DDBJ whole genome shotgun (WGS) entry which is preliminary data.</text>
</comment>
<dbReference type="AlphaFoldDB" id="A0A9D9N7P4"/>
<sequence>TRVIGFGVENYFEFVDTNDDEESYYYEEGEIHIVSHFEPMPQRLLEYVQKQYNYKMRYSKTISDSYMANGCDHCDALQGDFFLFGEVGSPFWVDSKEVASQLKLYRIPLKYDLVLDFMEVGWGSEDWLIKKYGKITEINL</sequence>
<feature type="non-terminal residue" evidence="1">
    <location>
        <position position="1"/>
    </location>
</feature>
<organism evidence="1 2">
    <name type="scientific">Candidatus Scybalomonas excrementavium</name>
    <dbReference type="NCBI Taxonomy" id="2840943"/>
    <lineage>
        <taxon>Bacteria</taxon>
        <taxon>Bacillati</taxon>
        <taxon>Bacillota</taxon>
        <taxon>Clostridia</taxon>
        <taxon>Lachnospirales</taxon>
        <taxon>Lachnospiraceae</taxon>
        <taxon>Lachnospiraceae incertae sedis</taxon>
        <taxon>Candidatus Scybalomonas</taxon>
    </lineage>
</organism>
<dbReference type="Proteomes" id="UP000823618">
    <property type="component" value="Unassembled WGS sequence"/>
</dbReference>
<accession>A0A9D9N7P4</accession>
<proteinExistence type="predicted"/>
<reference evidence="1" key="1">
    <citation type="submission" date="2020-10" db="EMBL/GenBank/DDBJ databases">
        <authorList>
            <person name="Gilroy R."/>
        </authorList>
    </citation>
    <scope>NUCLEOTIDE SEQUENCE</scope>
    <source>
        <strain evidence="1">E3-2379</strain>
    </source>
</reference>
<reference evidence="1" key="2">
    <citation type="journal article" date="2021" name="PeerJ">
        <title>Extensive microbial diversity within the chicken gut microbiome revealed by metagenomics and culture.</title>
        <authorList>
            <person name="Gilroy R."/>
            <person name="Ravi A."/>
            <person name="Getino M."/>
            <person name="Pursley I."/>
            <person name="Horton D.L."/>
            <person name="Alikhan N.F."/>
            <person name="Baker D."/>
            <person name="Gharbi K."/>
            <person name="Hall N."/>
            <person name="Watson M."/>
            <person name="Adriaenssens E.M."/>
            <person name="Foster-Nyarko E."/>
            <person name="Jarju S."/>
            <person name="Secka A."/>
            <person name="Antonio M."/>
            <person name="Oren A."/>
            <person name="Chaudhuri R.R."/>
            <person name="La Ragione R."/>
            <person name="Hildebrand F."/>
            <person name="Pallen M.J."/>
        </authorList>
    </citation>
    <scope>NUCLEOTIDE SEQUENCE</scope>
    <source>
        <strain evidence="1">E3-2379</strain>
    </source>
</reference>
<evidence type="ECO:0000313" key="2">
    <source>
        <dbReference type="Proteomes" id="UP000823618"/>
    </source>
</evidence>
<name>A0A9D9N7P4_9FIRM</name>
<protein>
    <submittedName>
        <fullName evidence="1">Uncharacterized protein</fullName>
    </submittedName>
</protein>